<reference evidence="1" key="1">
    <citation type="submission" date="2023-03" db="EMBL/GenBank/DDBJ databases">
        <title>Massive genome expansion in bonnet fungi (Mycena s.s.) driven by repeated elements and novel gene families across ecological guilds.</title>
        <authorList>
            <consortium name="Lawrence Berkeley National Laboratory"/>
            <person name="Harder C.B."/>
            <person name="Miyauchi S."/>
            <person name="Viragh M."/>
            <person name="Kuo A."/>
            <person name="Thoen E."/>
            <person name="Andreopoulos B."/>
            <person name="Lu D."/>
            <person name="Skrede I."/>
            <person name="Drula E."/>
            <person name="Henrissat B."/>
            <person name="Morin E."/>
            <person name="Kohler A."/>
            <person name="Barry K."/>
            <person name="LaButti K."/>
            <person name="Morin E."/>
            <person name="Salamov A."/>
            <person name="Lipzen A."/>
            <person name="Mereny Z."/>
            <person name="Hegedus B."/>
            <person name="Baldrian P."/>
            <person name="Stursova M."/>
            <person name="Weitz H."/>
            <person name="Taylor A."/>
            <person name="Grigoriev I.V."/>
            <person name="Nagy L.G."/>
            <person name="Martin F."/>
            <person name="Kauserud H."/>
        </authorList>
    </citation>
    <scope>NUCLEOTIDE SEQUENCE</scope>
    <source>
        <strain evidence="1">CBHHK002</strain>
    </source>
</reference>
<evidence type="ECO:0000313" key="1">
    <source>
        <dbReference type="EMBL" id="KAJ7349021.1"/>
    </source>
</evidence>
<evidence type="ECO:0000313" key="2">
    <source>
        <dbReference type="Proteomes" id="UP001218218"/>
    </source>
</evidence>
<proteinExistence type="predicted"/>
<sequence>MSGTPAFQNGNAVLVVTRGPGKMHLISYASNAKPAIVPHFGSMSTPAGTTERDETRFLITHSYTFEQCAFYWEGAGEAAYGVGNSLVRQAVGRSWQAAINVGWGATTATTTNVSGQLASGVQRDNLINCYIVPALT</sequence>
<gene>
    <name evidence="1" type="ORF">DFH08DRAFT_133780</name>
</gene>
<organism evidence="1 2">
    <name type="scientific">Mycena albidolilacea</name>
    <dbReference type="NCBI Taxonomy" id="1033008"/>
    <lineage>
        <taxon>Eukaryota</taxon>
        <taxon>Fungi</taxon>
        <taxon>Dikarya</taxon>
        <taxon>Basidiomycota</taxon>
        <taxon>Agaricomycotina</taxon>
        <taxon>Agaricomycetes</taxon>
        <taxon>Agaricomycetidae</taxon>
        <taxon>Agaricales</taxon>
        <taxon>Marasmiineae</taxon>
        <taxon>Mycenaceae</taxon>
        <taxon>Mycena</taxon>
    </lineage>
</organism>
<comment type="caution">
    <text evidence="1">The sequence shown here is derived from an EMBL/GenBank/DDBJ whole genome shotgun (WGS) entry which is preliminary data.</text>
</comment>
<dbReference type="EMBL" id="JARIHO010000016">
    <property type="protein sequence ID" value="KAJ7349021.1"/>
    <property type="molecule type" value="Genomic_DNA"/>
</dbReference>
<name>A0AAD7A4S5_9AGAR</name>
<keyword evidence="2" id="KW-1185">Reference proteome</keyword>
<accession>A0AAD7A4S5</accession>
<protein>
    <submittedName>
        <fullName evidence="1">Uncharacterized protein</fullName>
    </submittedName>
</protein>
<dbReference type="Proteomes" id="UP001218218">
    <property type="component" value="Unassembled WGS sequence"/>
</dbReference>
<dbReference type="AlphaFoldDB" id="A0AAD7A4S5"/>